<feature type="region of interest" description="Disordered" evidence="1">
    <location>
        <begin position="79"/>
        <end position="101"/>
    </location>
</feature>
<proteinExistence type="predicted"/>
<dbReference type="EMBL" id="JH430476">
    <property type="status" value="NOT_ANNOTATED_CDS"/>
    <property type="molecule type" value="Genomic_DNA"/>
</dbReference>
<keyword evidence="4" id="KW-1185">Reference proteome</keyword>
<protein>
    <recommendedName>
        <fullName evidence="2">Reverse transcriptase/retrotransposon-derived protein RNase H-like domain-containing protein</fullName>
    </recommendedName>
</protein>
<evidence type="ECO:0000313" key="3">
    <source>
        <dbReference type="EnsemblMetazoa" id="SMAR001368-PA"/>
    </source>
</evidence>
<dbReference type="Pfam" id="PF17919">
    <property type="entry name" value="RT_RNaseH_2"/>
    <property type="match status" value="1"/>
</dbReference>
<dbReference type="AlphaFoldDB" id="T1IKC2"/>
<feature type="region of interest" description="Disordered" evidence="1">
    <location>
        <begin position="1"/>
        <end position="59"/>
    </location>
</feature>
<reference evidence="4" key="1">
    <citation type="submission" date="2011-05" db="EMBL/GenBank/DDBJ databases">
        <authorList>
            <person name="Richards S.R."/>
            <person name="Qu J."/>
            <person name="Jiang H."/>
            <person name="Jhangiani S.N."/>
            <person name="Agravi P."/>
            <person name="Goodspeed R."/>
            <person name="Gross S."/>
            <person name="Mandapat C."/>
            <person name="Jackson L."/>
            <person name="Mathew T."/>
            <person name="Pu L."/>
            <person name="Thornton R."/>
            <person name="Saada N."/>
            <person name="Wilczek-Boney K.B."/>
            <person name="Lee S."/>
            <person name="Kovar C."/>
            <person name="Wu Y."/>
            <person name="Scherer S.E."/>
            <person name="Worley K.C."/>
            <person name="Muzny D.M."/>
            <person name="Gibbs R."/>
        </authorList>
    </citation>
    <scope>NUCLEOTIDE SEQUENCE</scope>
    <source>
        <strain evidence="4">Brora</strain>
    </source>
</reference>
<dbReference type="InterPro" id="IPR043502">
    <property type="entry name" value="DNA/RNA_pol_sf"/>
</dbReference>
<dbReference type="SUPFAM" id="SSF56672">
    <property type="entry name" value="DNA/RNA polymerases"/>
    <property type="match status" value="1"/>
</dbReference>
<dbReference type="EnsemblMetazoa" id="SMAR001368-RA">
    <property type="protein sequence ID" value="SMAR001368-PA"/>
    <property type="gene ID" value="SMAR001368"/>
</dbReference>
<sequence length="222" mass="24970">MPISFTRSPSRKQSPPPRNSGPPPRRHPSPPRRQSSKARRSMSPQYSSSRDHSTSREEEWRTKMMEKQMECMDSMISRLEQGNQGSPGPAPPGRLKGAKIPTFDGSQEQCVSFLNAIKAAAEASGLTLDVIINRGLSSYLLGDAYDWFVEYKETFTSVRVFAQQFKERFDMSELNRQQAFERLKDLLCADKVLLMPDLAKPFVVLTDTSHQGLGAVLCQDVD</sequence>
<name>T1IKC2_STRMM</name>
<dbReference type="HOGENOM" id="CLU_1248107_0_0_1"/>
<feature type="compositionally biased region" description="Pro residues" evidence="1">
    <location>
        <begin position="14"/>
        <end position="23"/>
    </location>
</feature>
<dbReference type="GO" id="GO:0071897">
    <property type="term" value="P:DNA biosynthetic process"/>
    <property type="evidence" value="ECO:0007669"/>
    <property type="project" value="UniProtKB-ARBA"/>
</dbReference>
<dbReference type="InterPro" id="IPR041577">
    <property type="entry name" value="RT_RNaseH_2"/>
</dbReference>
<dbReference type="Proteomes" id="UP000014500">
    <property type="component" value="Unassembled WGS sequence"/>
</dbReference>
<reference evidence="3" key="2">
    <citation type="submission" date="2015-02" db="UniProtKB">
        <authorList>
            <consortium name="EnsemblMetazoa"/>
        </authorList>
    </citation>
    <scope>IDENTIFICATION</scope>
</reference>
<organism evidence="3 4">
    <name type="scientific">Strigamia maritima</name>
    <name type="common">European centipede</name>
    <name type="synonym">Geophilus maritimus</name>
    <dbReference type="NCBI Taxonomy" id="126957"/>
    <lineage>
        <taxon>Eukaryota</taxon>
        <taxon>Metazoa</taxon>
        <taxon>Ecdysozoa</taxon>
        <taxon>Arthropoda</taxon>
        <taxon>Myriapoda</taxon>
        <taxon>Chilopoda</taxon>
        <taxon>Pleurostigmophora</taxon>
        <taxon>Geophilomorpha</taxon>
        <taxon>Linotaeniidae</taxon>
        <taxon>Strigamia</taxon>
    </lineage>
</organism>
<accession>T1IKC2</accession>
<feature type="compositionally biased region" description="Basic and acidic residues" evidence="1">
    <location>
        <begin position="49"/>
        <end position="59"/>
    </location>
</feature>
<dbReference type="PhylomeDB" id="T1IKC2"/>
<evidence type="ECO:0000313" key="4">
    <source>
        <dbReference type="Proteomes" id="UP000014500"/>
    </source>
</evidence>
<evidence type="ECO:0000256" key="1">
    <source>
        <dbReference type="SAM" id="MobiDB-lite"/>
    </source>
</evidence>
<feature type="compositionally biased region" description="Basic residues" evidence="1">
    <location>
        <begin position="24"/>
        <end position="40"/>
    </location>
</feature>
<feature type="domain" description="Reverse transcriptase/retrotransposon-derived protein RNase H-like" evidence="2">
    <location>
        <begin position="176"/>
        <end position="220"/>
    </location>
</feature>
<evidence type="ECO:0000259" key="2">
    <source>
        <dbReference type="Pfam" id="PF17919"/>
    </source>
</evidence>